<dbReference type="AlphaFoldDB" id="A0A9W7XHY0"/>
<dbReference type="InterPro" id="IPR036908">
    <property type="entry name" value="RlpA-like_sf"/>
</dbReference>
<evidence type="ECO:0008006" key="6">
    <source>
        <dbReference type="Google" id="ProtNLM"/>
    </source>
</evidence>
<dbReference type="Gene3D" id="2.40.40.10">
    <property type="entry name" value="RlpA-like domain"/>
    <property type="match status" value="2"/>
</dbReference>
<evidence type="ECO:0000313" key="4">
    <source>
        <dbReference type="EMBL" id="KAJ1643851.1"/>
    </source>
</evidence>
<feature type="signal peptide" evidence="3">
    <location>
        <begin position="1"/>
        <end position="23"/>
    </location>
</feature>
<keyword evidence="1 3" id="KW-0732">Signal</keyword>
<evidence type="ECO:0000313" key="5">
    <source>
        <dbReference type="Proteomes" id="UP001145021"/>
    </source>
</evidence>
<dbReference type="SUPFAM" id="SSF50685">
    <property type="entry name" value="Barwin-like endoglucanases"/>
    <property type="match status" value="2"/>
</dbReference>
<comment type="caution">
    <text evidence="4">The sequence shown here is derived from an EMBL/GenBank/DDBJ whole genome shotgun (WGS) entry which is preliminary data.</text>
</comment>
<dbReference type="EMBL" id="JANBOH010000214">
    <property type="protein sequence ID" value="KAJ1643851.1"/>
    <property type="molecule type" value="Genomic_DNA"/>
</dbReference>
<feature type="compositionally biased region" description="Basic and acidic residues" evidence="2">
    <location>
        <begin position="208"/>
        <end position="221"/>
    </location>
</feature>
<organism evidence="4 5">
    <name type="scientific">Coemansia asiatica</name>
    <dbReference type="NCBI Taxonomy" id="1052880"/>
    <lineage>
        <taxon>Eukaryota</taxon>
        <taxon>Fungi</taxon>
        <taxon>Fungi incertae sedis</taxon>
        <taxon>Zoopagomycota</taxon>
        <taxon>Kickxellomycotina</taxon>
        <taxon>Kickxellomycetes</taxon>
        <taxon>Kickxellales</taxon>
        <taxon>Kickxellaceae</taxon>
        <taxon>Coemansia</taxon>
    </lineage>
</organism>
<evidence type="ECO:0000256" key="3">
    <source>
        <dbReference type="SAM" id="SignalP"/>
    </source>
</evidence>
<reference evidence="4" key="1">
    <citation type="submission" date="2022-07" db="EMBL/GenBank/DDBJ databases">
        <title>Phylogenomic reconstructions and comparative analyses of Kickxellomycotina fungi.</title>
        <authorList>
            <person name="Reynolds N.K."/>
            <person name="Stajich J.E."/>
            <person name="Barry K."/>
            <person name="Grigoriev I.V."/>
            <person name="Crous P."/>
            <person name="Smith M.E."/>
        </authorList>
    </citation>
    <scope>NUCLEOTIDE SEQUENCE</scope>
    <source>
        <strain evidence="4">NBRC 105413</strain>
    </source>
</reference>
<gene>
    <name evidence="4" type="ORF">LPJ64_004422</name>
</gene>
<proteinExistence type="predicted"/>
<dbReference type="InterPro" id="IPR051477">
    <property type="entry name" value="Expansin_CellWall"/>
</dbReference>
<name>A0A9W7XHY0_9FUNG</name>
<feature type="compositionally biased region" description="Polar residues" evidence="2">
    <location>
        <begin position="188"/>
        <end position="203"/>
    </location>
</feature>
<accession>A0A9W7XHY0</accession>
<feature type="compositionally biased region" description="Low complexity" evidence="2">
    <location>
        <begin position="226"/>
        <end position="235"/>
    </location>
</feature>
<evidence type="ECO:0000256" key="1">
    <source>
        <dbReference type="ARBA" id="ARBA00022729"/>
    </source>
</evidence>
<feature type="compositionally biased region" description="Low complexity" evidence="2">
    <location>
        <begin position="243"/>
        <end position="256"/>
    </location>
</feature>
<feature type="chain" id="PRO_5040801553" description="RlpA-like double-psi beta-barrel-protein domain-containing protein-containing protein" evidence="3">
    <location>
        <begin position="24"/>
        <end position="359"/>
    </location>
</feature>
<dbReference type="Proteomes" id="UP001145021">
    <property type="component" value="Unassembled WGS sequence"/>
</dbReference>
<feature type="compositionally biased region" description="Basic and acidic residues" evidence="2">
    <location>
        <begin position="174"/>
        <end position="186"/>
    </location>
</feature>
<evidence type="ECO:0000256" key="2">
    <source>
        <dbReference type="SAM" id="MobiDB-lite"/>
    </source>
</evidence>
<protein>
    <recommendedName>
        <fullName evidence="6">RlpA-like double-psi beta-barrel-protein domain-containing protein-containing protein</fullName>
    </recommendedName>
</protein>
<feature type="region of interest" description="Disordered" evidence="2">
    <location>
        <begin position="173"/>
        <end position="264"/>
    </location>
</feature>
<dbReference type="PANTHER" id="PTHR31836">
    <property type="match status" value="1"/>
</dbReference>
<dbReference type="CDD" id="cd22191">
    <property type="entry name" value="DPBB_RlpA_EXP_N-like"/>
    <property type="match status" value="2"/>
</dbReference>
<dbReference type="PANTHER" id="PTHR31836:SF21">
    <property type="entry name" value="EXPANSIN-LIKE PROTEIN 7"/>
    <property type="match status" value="1"/>
</dbReference>
<keyword evidence="5" id="KW-1185">Reference proteome</keyword>
<sequence length="359" mass="38765">MKRFSSLAAIAAITMTSLGTVSAAKTQSLNSAPEAASSVAPNLHTGAINVLDATFRGCGYRNSDTTYYVTVEKSLLGYVSEGGYSRMCGRCIILHGKTDIFVKIIGECEGCTGYNLEISQAAFNELNSSTEIDLDNVSWELALLEVTMAVIINGKYVNNIKRTNIGHRRRRLIRRDCVKSKQEKPYKGSNNGIDNDQSDQGISSGEDETSKTHKKGFENKKGSRNSSEGQPSPSDSSEKPKASSKSSKSSSSSPSSNEQFDGALTYYMPDNGACENGDYTESDMVAALNKEQYGDTSSVSEYCNKCAMVTGDKGTAKVKIIDACETCAYGALDVSKSAYDKITSDNADVIKITWTWTDC</sequence>